<feature type="region of interest" description="Disordered" evidence="1">
    <location>
        <begin position="486"/>
        <end position="534"/>
    </location>
</feature>
<evidence type="ECO:0000256" key="1">
    <source>
        <dbReference type="SAM" id="MobiDB-lite"/>
    </source>
</evidence>
<feature type="region of interest" description="Disordered" evidence="1">
    <location>
        <begin position="575"/>
        <end position="603"/>
    </location>
</feature>
<sequence>MDKNLSLDRRYSFDVSPQTPPGAESTRLNSNASNFPWGVCDISPRKSKDKSTFAYSNSTMGEYKARNLLRESSRSQNNISKIDSRIFADVQSKGLASRIVKYHENESRLNRNMSAYNLYIKPGQFPVVNLNKAQLPLRATKQTVSMTYIAPPDKPAFHGNTISSLLRSSSVVGLHKSDEEISRENRPIIHPPPTENDMAPTRSVLEVLKEISRKRINNEDPTLNETNKKYCERSGNDTIDIANGGQQLNQNQDITSTHSYKRQRDVSVNYCRTPMPGGPSSPEQAKKRLCSYNNDITSSLSSSMKRKLYDPKRYSAKLSQNSPASTDNCEIQRSKIQKQQGSFDVELINNRTKTASNDAKSVIPITPIPATPITQDPNLNSMELQRNILERSPPCRNTDKIKDRKQLAENIQINKPRLTLFNKTYEESNADNTLTNNADYDDCVGIQFIKPKKTYSISNVKNPIIERTQKSKLALMLCGLKGEIYRGPNGEDHMDSGKTDGESENKRVEQSNDTMASSSTNKEPVSSAGAVESSSTAANNLGAAGTESIGTTPHLIMPTSIVTAPVATSIATSAVSPSKKPTTTGSPLVGIKLTPQSSNVSSDAPTAAIETNVSGNVAKLSTIPRLGGFNFSSALNKPTASITTNISTKPTFTSPLTGIKSAPQNFNTGSIATTTTTSTLSGVAMLSTSPKLCGFNINSALNGAIDKNGVMCNNPPIFPTPATTTTMATTNLNTGFGFNSVDTLKPITTSARDIATTTTESLVINSNAFCNSNSTPTFGFGLGNQMSNTPQSSNIASNLFMNSPSNPLTLTTTQSSTASPLVPFNFGSNKTTKQGITSSAATVTTSAFNFIATPSTASAPLSTSVFSSSQTSATASNDSKPAFFFGAPPSEATNTKALTTTITSSDNFSFGSAQNVVPTAKTQPNVLQKGFSFGSPAAAIASSENNSFSFFNNETSKIKTTGVSTICSTPTTITTTTTTTPTITTPKTSSLSNLTFQPSKPIFGASTSLNSQTSGTNIESAHSRNSIFASPTTNQKAVIFGSSNNPLAIKKDENLTFDSNAATKASSIFGAPCNLFAPKKDEVPIFGASATNHTSSLFSSQNNSIVSKKDEKAPVGSNAANQTISIFGSSNNLLKPTIDETPTFGSMASNPTTTIFGASSNLSLLKKDETPSFGSTALNQTCSPFGSANNQAIIPSFSSSADKTATPTPFTFGSTSASSGTFAFGNQSNSSSAPDSKTENNTFAFGNQSNSSSAPDSKTENNTFASLSANSTTSQNPVFAFGNGAPSVNLFGSTTKSNETPSGKGFSFKATTTEPIANIFTSSVAAPKTATATFNSGTAAFRNTSASDGALKSANNVFAAPTEQRPIRRATRRLQK</sequence>
<dbReference type="STRING" id="7395.A0A1A9VPI6"/>
<dbReference type="Proteomes" id="UP000078200">
    <property type="component" value="Unassembled WGS sequence"/>
</dbReference>
<feature type="compositionally biased region" description="Basic residues" evidence="1">
    <location>
        <begin position="1367"/>
        <end position="1376"/>
    </location>
</feature>
<feature type="compositionally biased region" description="Polar residues" evidence="1">
    <location>
        <begin position="594"/>
        <end position="603"/>
    </location>
</feature>
<dbReference type="EnsemblMetazoa" id="GAUT043495-RA">
    <property type="protein sequence ID" value="GAUT043495-PA"/>
    <property type="gene ID" value="GAUT043495"/>
</dbReference>
<feature type="region of interest" description="Disordered" evidence="1">
    <location>
        <begin position="1353"/>
        <end position="1376"/>
    </location>
</feature>
<feature type="compositionally biased region" description="Polar residues" evidence="1">
    <location>
        <begin position="1226"/>
        <end position="1263"/>
    </location>
</feature>
<organism evidence="2 3">
    <name type="scientific">Glossina austeni</name>
    <name type="common">Savannah tsetse fly</name>
    <dbReference type="NCBI Taxonomy" id="7395"/>
    <lineage>
        <taxon>Eukaryota</taxon>
        <taxon>Metazoa</taxon>
        <taxon>Ecdysozoa</taxon>
        <taxon>Arthropoda</taxon>
        <taxon>Hexapoda</taxon>
        <taxon>Insecta</taxon>
        <taxon>Pterygota</taxon>
        <taxon>Neoptera</taxon>
        <taxon>Endopterygota</taxon>
        <taxon>Diptera</taxon>
        <taxon>Brachycera</taxon>
        <taxon>Muscomorpha</taxon>
        <taxon>Hippoboscoidea</taxon>
        <taxon>Glossinidae</taxon>
        <taxon>Glossina</taxon>
    </lineage>
</organism>
<feature type="compositionally biased region" description="Polar residues" evidence="1">
    <location>
        <begin position="511"/>
        <end position="524"/>
    </location>
</feature>
<feature type="compositionally biased region" description="Basic and acidic residues" evidence="1">
    <location>
        <begin position="489"/>
        <end position="510"/>
    </location>
</feature>
<name>A0A1A9VPI6_GLOAU</name>
<proteinExistence type="predicted"/>
<keyword evidence="3" id="KW-1185">Reference proteome</keyword>
<feature type="region of interest" description="Disordered" evidence="1">
    <location>
        <begin position="1"/>
        <end position="30"/>
    </location>
</feature>
<feature type="compositionally biased region" description="Polar residues" evidence="1">
    <location>
        <begin position="575"/>
        <end position="586"/>
    </location>
</feature>
<feature type="compositionally biased region" description="Basic and acidic residues" evidence="1">
    <location>
        <begin position="1"/>
        <end position="12"/>
    </location>
</feature>
<protein>
    <submittedName>
        <fullName evidence="2">Uncharacterized protein</fullName>
    </submittedName>
</protein>
<reference evidence="2" key="1">
    <citation type="submission" date="2020-05" db="UniProtKB">
        <authorList>
            <consortium name="EnsemblMetazoa"/>
        </authorList>
    </citation>
    <scope>IDENTIFICATION</scope>
    <source>
        <strain evidence="2">TTRI</strain>
    </source>
</reference>
<feature type="region of interest" description="Disordered" evidence="1">
    <location>
        <begin position="1225"/>
        <end position="1263"/>
    </location>
</feature>
<accession>A0A1A9VPI6</accession>
<evidence type="ECO:0000313" key="3">
    <source>
        <dbReference type="Proteomes" id="UP000078200"/>
    </source>
</evidence>
<dbReference type="VEuPathDB" id="VectorBase:GAUT043495"/>
<evidence type="ECO:0000313" key="2">
    <source>
        <dbReference type="EnsemblMetazoa" id="GAUT043495-PA"/>
    </source>
</evidence>